<organism evidence="2 3">
    <name type="scientific">Nonomuraea zeae</name>
    <dbReference type="NCBI Taxonomy" id="1642303"/>
    <lineage>
        <taxon>Bacteria</taxon>
        <taxon>Bacillati</taxon>
        <taxon>Actinomycetota</taxon>
        <taxon>Actinomycetes</taxon>
        <taxon>Streptosporangiales</taxon>
        <taxon>Streptosporangiaceae</taxon>
        <taxon>Nonomuraea</taxon>
    </lineage>
</organism>
<dbReference type="PANTHER" id="PTHR40254:SF1">
    <property type="entry name" value="BLR0577 PROTEIN"/>
    <property type="match status" value="1"/>
</dbReference>
<evidence type="ECO:0000313" key="2">
    <source>
        <dbReference type="EMBL" id="TMR21955.1"/>
    </source>
</evidence>
<dbReference type="SUPFAM" id="SSF51905">
    <property type="entry name" value="FAD/NAD(P)-binding domain"/>
    <property type="match status" value="2"/>
</dbReference>
<comment type="caution">
    <text evidence="2">The sequence shown here is derived from an EMBL/GenBank/DDBJ whole genome shotgun (WGS) entry which is preliminary data.</text>
</comment>
<protein>
    <recommendedName>
        <fullName evidence="1">FAD-dependent urate hydroxylase HpyO/Asp monooxygenase CreE-like FAD/NAD(P)-binding domain-containing protein</fullName>
    </recommendedName>
</protein>
<dbReference type="InterPro" id="IPR036188">
    <property type="entry name" value="FAD/NAD-bd_sf"/>
</dbReference>
<gene>
    <name evidence="2" type="ORF">ETD85_50215</name>
</gene>
<feature type="domain" description="FAD-dependent urate hydroxylase HpyO/Asp monooxygenase CreE-like FAD/NAD(P)-binding" evidence="1">
    <location>
        <begin position="8"/>
        <end position="164"/>
    </location>
</feature>
<dbReference type="EMBL" id="VCKX01000286">
    <property type="protein sequence ID" value="TMR21955.1"/>
    <property type="molecule type" value="Genomic_DNA"/>
</dbReference>
<dbReference type="PANTHER" id="PTHR40254">
    <property type="entry name" value="BLR0577 PROTEIN"/>
    <property type="match status" value="1"/>
</dbReference>
<dbReference type="Proteomes" id="UP000306628">
    <property type="component" value="Unassembled WGS sequence"/>
</dbReference>
<dbReference type="InterPro" id="IPR052189">
    <property type="entry name" value="L-asp_N-monooxygenase_NS-form"/>
</dbReference>
<dbReference type="Pfam" id="PF13454">
    <property type="entry name" value="NAD_binding_9"/>
    <property type="match status" value="1"/>
</dbReference>
<reference evidence="2 3" key="1">
    <citation type="submission" date="2019-05" db="EMBL/GenBank/DDBJ databases">
        <title>Draft genome sequence of Nonomuraea zeae DSM 100528.</title>
        <authorList>
            <person name="Saricaoglu S."/>
            <person name="Isik K."/>
        </authorList>
    </citation>
    <scope>NUCLEOTIDE SEQUENCE [LARGE SCALE GENOMIC DNA]</scope>
    <source>
        <strain evidence="2 3">DSM 100528</strain>
    </source>
</reference>
<sequence>MEEMLRIAMIGGGATAVSLLDSLLAQETGGDVAPEIHIYEPAHLGHGVAFRDDLDCALINLPNGRMSIRDDQRDHFLRWLRRHEGPPRPGRPEPGADGFAPRRVFGRYLRDHLAACQESARERGWRVTVHPETVLDVARAHDGGFLVRSDGGTRACTHVVLGVGPGGPADPYRLAGSPVFLGHPYPLKDRLAGISPGSHVLIIGTGLTAVDTVLALLAAGHRGPVTMLSRRGVLPEVLAPARDWPLTRADAAGIEQRKARDGTLTRRAIWELLHEELAAAGFDARAETGWYRPGRSAADHLRHQLTHPGANAVQSLFLSIPTPLARAIRAALPEEEVAAMLNDYKPRLRSLQCPMPPATARSLLSAMDAGQLRVLAGVREVRSARGSVTALAGDEVVTAQVAVDATRTTPARAKGRQGRLVAALRRNGLATWNAYGGLATDPGTARLIPARGAGPLGIFAVGELTAGDIYYASSLPAVNRGADVVAAQLLAERASRARPARRAARQVSTP</sequence>
<dbReference type="OrthoDB" id="101972at2"/>
<dbReference type="Gene3D" id="3.50.50.60">
    <property type="entry name" value="FAD/NAD(P)-binding domain"/>
    <property type="match status" value="1"/>
</dbReference>
<dbReference type="AlphaFoldDB" id="A0A5S4FMS4"/>
<dbReference type="InterPro" id="IPR038732">
    <property type="entry name" value="HpyO/CreE_NAD-binding"/>
</dbReference>
<accession>A0A5S4FMS4</accession>
<proteinExistence type="predicted"/>
<name>A0A5S4FMS4_9ACTN</name>
<evidence type="ECO:0000313" key="3">
    <source>
        <dbReference type="Proteomes" id="UP000306628"/>
    </source>
</evidence>
<keyword evidence="3" id="KW-1185">Reference proteome</keyword>
<evidence type="ECO:0000259" key="1">
    <source>
        <dbReference type="Pfam" id="PF13454"/>
    </source>
</evidence>